<dbReference type="GO" id="GO:0016491">
    <property type="term" value="F:oxidoreductase activity"/>
    <property type="evidence" value="ECO:0007669"/>
    <property type="project" value="UniProtKB-KW"/>
</dbReference>
<evidence type="ECO:0000313" key="4">
    <source>
        <dbReference type="Proteomes" id="UP000595140"/>
    </source>
</evidence>
<accession>A0A484K9Z1</accession>
<proteinExistence type="predicted"/>
<evidence type="ECO:0000256" key="1">
    <source>
        <dbReference type="ARBA" id="ARBA00023002"/>
    </source>
</evidence>
<sequence length="609" mass="69405">MENLEGNDIFFPAKYEDEKKIFTSKIEGLLSSEEPPSKRFRLIKGKPQVIQKGRVKESTVKKFDNMKPVYPDDMEVVPITIKKGEYIDVISLLSSNKSSDANSNYLLRSKSFDQVQVESLKGKYVCLCCFVVPVVFDGCQACLAQSFSQLSHELSSRNDFEMVLVIKMKQPWKDEKGVFDHFMSAFNCLVVPYEHAFQRDKICMSLKRLSFGLGGFIVDPNQNVVQEHIWCLHHCGGGAFPFTDDKLLLYFNRNWEGKSIEELLLGDSSSLLLRKVNGQAEKICISALKTKFVVLYLCANGWGADIPLLEKVCQHCETLGHELEIVFTCIPYQGYNPEVFQEVIESVLKKRGLSWWILPFNNTTCHRLNELFPVELGDMFVIISHGECVEPYGKEVILNLGIDTYPFTRDSFIRNTFKRLNELSLESLLERSTGNIHRGNDPDAQLSVTSLRGKNVLLYVGRVEKRLMHLADVKKWYNEIKERIPDFELLFVPLDTSISKEGAERMLSMPWFVCSSDPALSEFVAATLIISEYFQAEDLFAFGPNGRICSIDVLHILCWKGISSFPYVGDLVEEICSKLEESFDNDYLSEMAWGIPSLLRIGKYGDLKI</sequence>
<keyword evidence="4" id="KW-1185">Reference proteome</keyword>
<dbReference type="Proteomes" id="UP000595140">
    <property type="component" value="Unassembled WGS sequence"/>
</dbReference>
<dbReference type="PANTHER" id="PTHR13871">
    <property type="entry name" value="THIOREDOXIN"/>
    <property type="match status" value="1"/>
</dbReference>
<keyword evidence="2" id="KW-0520">NAD</keyword>
<protein>
    <recommendedName>
        <fullName evidence="5">Thioredoxin-like fold domain-containing protein</fullName>
    </recommendedName>
</protein>
<gene>
    <name evidence="3" type="ORF">CCAM_LOCUS3484</name>
</gene>
<keyword evidence="1" id="KW-0560">Oxidoreductase</keyword>
<dbReference type="PANTHER" id="PTHR13871:SF96">
    <property type="entry name" value="THIOREDOXIN DOMAIN-CONTAINING PROTEIN"/>
    <property type="match status" value="1"/>
</dbReference>
<dbReference type="OrthoDB" id="409136at2759"/>
<dbReference type="EMBL" id="OOIL02000203">
    <property type="protein sequence ID" value="VFQ61708.1"/>
    <property type="molecule type" value="Genomic_DNA"/>
</dbReference>
<evidence type="ECO:0000313" key="3">
    <source>
        <dbReference type="EMBL" id="VFQ61708.1"/>
    </source>
</evidence>
<name>A0A484K9Z1_9ASTE</name>
<reference evidence="3 4" key="1">
    <citation type="submission" date="2018-04" db="EMBL/GenBank/DDBJ databases">
        <authorList>
            <person name="Vogel A."/>
        </authorList>
    </citation>
    <scope>NUCLEOTIDE SEQUENCE [LARGE SCALE GENOMIC DNA]</scope>
</reference>
<dbReference type="InterPro" id="IPR052259">
    <property type="entry name" value="Nucleoredoxin-like"/>
</dbReference>
<evidence type="ECO:0008006" key="5">
    <source>
        <dbReference type="Google" id="ProtNLM"/>
    </source>
</evidence>
<organism evidence="3 4">
    <name type="scientific">Cuscuta campestris</name>
    <dbReference type="NCBI Taxonomy" id="132261"/>
    <lineage>
        <taxon>Eukaryota</taxon>
        <taxon>Viridiplantae</taxon>
        <taxon>Streptophyta</taxon>
        <taxon>Embryophyta</taxon>
        <taxon>Tracheophyta</taxon>
        <taxon>Spermatophyta</taxon>
        <taxon>Magnoliopsida</taxon>
        <taxon>eudicotyledons</taxon>
        <taxon>Gunneridae</taxon>
        <taxon>Pentapetalae</taxon>
        <taxon>asterids</taxon>
        <taxon>lamiids</taxon>
        <taxon>Solanales</taxon>
        <taxon>Convolvulaceae</taxon>
        <taxon>Cuscuteae</taxon>
        <taxon>Cuscuta</taxon>
        <taxon>Cuscuta subgen. Grammica</taxon>
        <taxon>Cuscuta sect. Cleistogrammica</taxon>
    </lineage>
</organism>
<evidence type="ECO:0000256" key="2">
    <source>
        <dbReference type="ARBA" id="ARBA00023027"/>
    </source>
</evidence>
<dbReference type="AlphaFoldDB" id="A0A484K9Z1"/>